<feature type="compositionally biased region" description="Polar residues" evidence="1">
    <location>
        <begin position="100"/>
        <end position="115"/>
    </location>
</feature>
<protein>
    <recommendedName>
        <fullName evidence="4">BTB domain-containing protein</fullName>
    </recommendedName>
</protein>
<organism evidence="2 3">
    <name type="scientific">Cochliobolus sativus</name>
    <name type="common">Common root rot and spot blotch fungus</name>
    <name type="synonym">Bipolaris sorokiniana</name>
    <dbReference type="NCBI Taxonomy" id="45130"/>
    <lineage>
        <taxon>Eukaryota</taxon>
        <taxon>Fungi</taxon>
        <taxon>Dikarya</taxon>
        <taxon>Ascomycota</taxon>
        <taxon>Pezizomycotina</taxon>
        <taxon>Dothideomycetes</taxon>
        <taxon>Pleosporomycetidae</taxon>
        <taxon>Pleosporales</taxon>
        <taxon>Pleosporineae</taxon>
        <taxon>Pleosporaceae</taxon>
        <taxon>Bipolaris</taxon>
    </lineage>
</organism>
<comment type="caution">
    <text evidence="2">The sequence shown here is derived from an EMBL/GenBank/DDBJ whole genome shotgun (WGS) entry which is preliminary data.</text>
</comment>
<feature type="compositionally biased region" description="Polar residues" evidence="1">
    <location>
        <begin position="186"/>
        <end position="200"/>
    </location>
</feature>
<dbReference type="AlphaFoldDB" id="A0A8H5ZE50"/>
<name>A0A8H5ZE50_COCSA</name>
<feature type="region of interest" description="Disordered" evidence="1">
    <location>
        <begin position="648"/>
        <end position="668"/>
    </location>
</feature>
<evidence type="ECO:0000313" key="2">
    <source>
        <dbReference type="EMBL" id="KAF5848591.1"/>
    </source>
</evidence>
<feature type="compositionally biased region" description="Polar residues" evidence="1">
    <location>
        <begin position="1"/>
        <end position="10"/>
    </location>
</feature>
<accession>A0A8H5ZE50</accession>
<feature type="compositionally biased region" description="Polar residues" evidence="1">
    <location>
        <begin position="655"/>
        <end position="668"/>
    </location>
</feature>
<evidence type="ECO:0000313" key="3">
    <source>
        <dbReference type="Proteomes" id="UP000624244"/>
    </source>
</evidence>
<evidence type="ECO:0008006" key="4">
    <source>
        <dbReference type="Google" id="ProtNLM"/>
    </source>
</evidence>
<feature type="region of interest" description="Disordered" evidence="1">
    <location>
        <begin position="1"/>
        <end position="118"/>
    </location>
</feature>
<reference evidence="2" key="1">
    <citation type="submission" date="2019-11" db="EMBL/GenBank/DDBJ databases">
        <title>Bipolaris sorokiniana Genome sequencing.</title>
        <authorList>
            <person name="Wang H."/>
        </authorList>
    </citation>
    <scope>NUCLEOTIDE SEQUENCE</scope>
</reference>
<proteinExistence type="predicted"/>
<evidence type="ECO:0000256" key="1">
    <source>
        <dbReference type="SAM" id="MobiDB-lite"/>
    </source>
</evidence>
<feature type="region of interest" description="Disordered" evidence="1">
    <location>
        <begin position="145"/>
        <end position="200"/>
    </location>
</feature>
<gene>
    <name evidence="2" type="ORF">GGP41_009683</name>
</gene>
<dbReference type="Proteomes" id="UP000624244">
    <property type="component" value="Unassembled WGS sequence"/>
</dbReference>
<sequence length="699" mass="76108">MANPSRPHSAQTHHRRPGSRIVPAIPYRLSKAQPSARPITPEESNKGTPAPPADLQLEQQHQSDVRSERQQAAIADTPPTPDSRASADITGDVAGAPRSDSVTGELSNGQTPSAGTSGGYSIWATANMGHALSYANVEKNQRRAVNGHANAKPRTSRPESKPGVNGAHRKLTIPTYLPPPFVPSSKAGTQTPPANGSDVTYTPTHRTHLSGGAVASQSANESPAIPITPRESDVDVHALPRPPPGFGPQQFTPFFPGPTQYTPEGAPWHLPPHTIAPPDPAYQNGVEYHTPLFSNGPQAFPAPYNGHFSPREAALAASGALNSYSQSPTKAQFETMPTIEHVDDQHPITHQDAPPEERVESSFELAGYLSSQFGNAELADFILHIRSPESILLSLPIHGIVVMRSPIIAEAIRHSPVPSHSNRDAHPVTIVVRDPLATRDSLEEAVRVLYGAPLIRPQGFLYGLEPFVSSPSPEARRRMQQVLGYIAAARTLQIPSMQSRGVHTARMLLRWDTVDLVLQYALSSDIDDPFVTALINHALAFIAYFFPANFKLHAIAPELKDAPRLPTVVPVESRQPAHNPRLSKIRFGDAPPEDDVQVQPSYLTLVLSTILLSLPLSLIEHLFNQAAAQRISPNEVARQLRDVIEERESRRQKALRSQSTQGQHGSMSGLNNIYIEENLEQVEPSPLHPSGYRLTTRRV</sequence>
<dbReference type="EMBL" id="WNKQ01000010">
    <property type="protein sequence ID" value="KAF5848591.1"/>
    <property type="molecule type" value="Genomic_DNA"/>
</dbReference>